<protein>
    <submittedName>
        <fullName evidence="2">ABC transporter domain-containing protein</fullName>
    </submittedName>
</protein>
<reference evidence="2" key="1">
    <citation type="submission" date="2016-11" db="UniProtKB">
        <authorList>
            <consortium name="WormBaseParasite"/>
        </authorList>
    </citation>
    <scope>IDENTIFICATION</scope>
    <source>
        <strain evidence="2">KR3021</strain>
    </source>
</reference>
<sequence>MSSSSIADREIEELIPNRIVEDTTHTFVKYIENGKKDYNLYPIAKIYVFPDKPIYYEKLDETVFAIGRSKSMCVVPPEFTLYFLNNVVIQESLSVVVGFIEDDDIINAVRDLLDRSGILNLVFDCTSLLKSQGIYDAFLKGECDIHRIPHHIAVHSMSSLHAYKKSKVYKSLAFHSKFQNSLYTSFISTYKHKSNQTYQLEFEEDKEIMAGIISQHSALNQIYGDTNRLTFPSIFYDWTGGAAVKYVAAHELLHVDDDNESNRVDDDEETLLGEEIVLVTDEECSWFSKLFFTWTTGLIEKGYKRQLDSVDDLFQLPNSLNVDMIHKTFAENTKKRSEEEKSISLFGALYKSFGVEFFVLAIPRICADITSFAGPLLLSMLIIATQANDVNGMIKYSFFILVASSISVFNNVQYNFYVNKVAMKIKTATTMLIYDKIFVVKKFVLKDYSSGQIANFISIDTDRISNFCNSFHSFWSMPFQFIVALALIYREVGWAFVAILIISAFMIPLNKFISVKIGELSTGMMRLKDERMKLLSETMKGIKCVKLCGWDEQFEAKINLIRTEELSFLKKRKYLDAMCVYLWASCPVLITISIFGTYTLIMEQVLTASKVFTCLALINMLITPLNAFPWVLNGVIESYVSLKRLSQFADLQPSLPGDSYHVSSNSPYAVQVEDASFVYSIDTDVPTIKSISFKLEKGKIIGVMGPINAGKTTLLLTVLGELNNCKEEEKSITVDPSFVGTPIGYIGHDSWLIRGTVKENILCGKAYDEEDYRAAVKGACLTEDIANFPGHDDYFITDGGATISGGQRVRMMMARAIYQNCSLFLLDSPMAALDNRTARHVWKSFIVNEIRAKGKSAIIASHNLEFLKKCDHLIVLNNIGQLIRQGPASELFKEKIESEVVLDEDNSLSKSDLEEPEFVIPTDPVDDKEISQKGRVRLHIYKEYINAAGYILSGAIIISIFAMQITKNGSEAWLGEWTAKNDPNGTSTVNFSHGKDAYTEDEWETTKYYFKIYVIVAFLNTLFTLMRSFLFAYGGIVATSNLHSHLLKCVISAKLEWWDKTPWGVVVNRLCSDVFTVDDSLPFQLNIFLASVFNLMGSMILSLYALPILLPFVILTGILYYGLQYYYRFTTCEVKRLTTTTLSPIFSHVNDTFNGTITIKAFKLVSDFTEIMKKRITNNLRAQYSNLASSQWLSVRLQIMGVIMIAAVAFASILQKHFGLFDTSLVGLAITYALSMTNLLNSILNSFIETEKEMVSVERISHFIQNVPREVDFDDSFGEMDLSRNQADRTRLDSRQTISRLVKLGYLESSGSPQSSNQQSEGSAAPSPNGVFKAHKLPSPDINASGTVVHLNTNPELATIRTQTPSNEILFERVSLKYNSTNHQALDDVSFAVNSGKKIAVCGRTGSGKSSLFGAILKAYSIDKGRIIIGGINIRDLKFSELRQSIATITQDPFIFAGTIRSNLKVGVNKNLTDQEIKEFFEGSDTLNILCALNGLNFMIADNGSNISAGQKQVIALARVILARPKILLIDEGTSQLDNDLHSKMIKNIADYLPETTVLMVIHNECNFSSFDGIIHMESSKIRKLTQHTVHTFLYP</sequence>
<proteinExistence type="predicted"/>
<dbReference type="Proteomes" id="UP000095286">
    <property type="component" value="Unplaced"/>
</dbReference>
<accession>A0AC35TL38</accession>
<organism evidence="1 2">
    <name type="scientific">Rhabditophanes sp. KR3021</name>
    <dbReference type="NCBI Taxonomy" id="114890"/>
    <lineage>
        <taxon>Eukaryota</taxon>
        <taxon>Metazoa</taxon>
        <taxon>Ecdysozoa</taxon>
        <taxon>Nematoda</taxon>
        <taxon>Chromadorea</taxon>
        <taxon>Rhabditida</taxon>
        <taxon>Tylenchina</taxon>
        <taxon>Panagrolaimomorpha</taxon>
        <taxon>Strongyloidoidea</taxon>
        <taxon>Alloionematidae</taxon>
        <taxon>Rhabditophanes</taxon>
    </lineage>
</organism>
<evidence type="ECO:0000313" key="2">
    <source>
        <dbReference type="WBParaSite" id="RSKR_0000188200.1"/>
    </source>
</evidence>
<name>A0AC35TL38_9BILA</name>
<evidence type="ECO:0000313" key="1">
    <source>
        <dbReference type="Proteomes" id="UP000095286"/>
    </source>
</evidence>
<dbReference type="WBParaSite" id="RSKR_0000188200.1">
    <property type="protein sequence ID" value="RSKR_0000188200.1"/>
    <property type="gene ID" value="RSKR_0000188200"/>
</dbReference>